<sequence length="359" mass="37902">MSLSPRTQKSLTLVAVAAALVLAGGYAWKQWQASHADAGLASGNGRIEATEIDVATKLGGRVEEILVTEGAFVKAGELLARMQIHTLQAQRAEAVAGKDRAVHTVAAAKAQVALRESDHAAALAMVSQREAELDAARRRLARSETLATEGASAVQELDDDRARVRGAEAALKATQAQAAAAKAAIEAARADVTGSDSAVKAAAATVQRVDAELDDSQLTAPRDARVQFRLAQPGEVLGAGGKVLNLVDLSDVYMGFFLPETVAGRVALGSEVRIVLDAAPQWVIPATVSFVASTAQFTPKTVETASERQKLMFRVRAQIDPELLQKHLKQVKTGLPGQAWVLAEPGAQWPAHLQVKLPE</sequence>
<proteinExistence type="predicted"/>
<dbReference type="SUPFAM" id="SSF111369">
    <property type="entry name" value="HlyD-like secretion proteins"/>
    <property type="match status" value="1"/>
</dbReference>
<dbReference type="OrthoDB" id="9778236at2"/>
<organism evidence="2 3">
    <name type="scientific">Comamonas terrigena</name>
    <dbReference type="NCBI Taxonomy" id="32013"/>
    <lineage>
        <taxon>Bacteria</taxon>
        <taxon>Pseudomonadati</taxon>
        <taxon>Pseudomonadota</taxon>
        <taxon>Betaproteobacteria</taxon>
        <taxon>Burkholderiales</taxon>
        <taxon>Comamonadaceae</taxon>
        <taxon>Comamonas</taxon>
    </lineage>
</organism>
<dbReference type="PANTHER" id="PTHR30438">
    <property type="entry name" value="36 KDA ANTIGEN-RELATED"/>
    <property type="match status" value="1"/>
</dbReference>
<dbReference type="Proteomes" id="UP000220246">
    <property type="component" value="Unassembled WGS sequence"/>
</dbReference>
<keyword evidence="3" id="KW-1185">Reference proteome</keyword>
<dbReference type="RefSeq" id="WP_066541235.1">
    <property type="nucleotide sequence ID" value="NZ_PDEA01000001.1"/>
</dbReference>
<evidence type="ECO:0000313" key="2">
    <source>
        <dbReference type="EMBL" id="PEH87385.1"/>
    </source>
</evidence>
<evidence type="ECO:0000256" key="1">
    <source>
        <dbReference type="SAM" id="Coils"/>
    </source>
</evidence>
<dbReference type="GeneID" id="80803321"/>
<dbReference type="Gene3D" id="2.40.50.100">
    <property type="match status" value="1"/>
</dbReference>
<dbReference type="Gene3D" id="1.10.287.470">
    <property type="entry name" value="Helix hairpin bin"/>
    <property type="match status" value="1"/>
</dbReference>
<dbReference type="GO" id="GO:0005886">
    <property type="term" value="C:plasma membrane"/>
    <property type="evidence" value="ECO:0007669"/>
    <property type="project" value="TreeGrafter"/>
</dbReference>
<dbReference type="Gene3D" id="2.40.30.170">
    <property type="match status" value="1"/>
</dbReference>
<accession>A0A2A7UPZ2</accession>
<comment type="caution">
    <text evidence="2">The sequence shown here is derived from an EMBL/GenBank/DDBJ whole genome shotgun (WGS) entry which is preliminary data.</text>
</comment>
<reference evidence="3" key="1">
    <citation type="submission" date="2017-09" db="EMBL/GenBank/DDBJ databases">
        <title>FDA dAtabase for Regulatory Grade micrObial Sequences (FDA-ARGOS): Supporting development and validation of Infectious Disease Dx tests.</title>
        <authorList>
            <person name="Minogue T."/>
            <person name="Wolcott M."/>
            <person name="Wasieloski L."/>
            <person name="Aguilar W."/>
            <person name="Moore D."/>
            <person name="Tallon L."/>
            <person name="Sadzewicz L."/>
            <person name="Ott S."/>
            <person name="Zhao X."/>
            <person name="Nagaraj S."/>
            <person name="Vavikolanu K."/>
            <person name="Aluvathingal J."/>
            <person name="Nadendla S."/>
            <person name="Sichtig H."/>
        </authorList>
    </citation>
    <scope>NUCLEOTIDE SEQUENCE [LARGE SCALE GENOMIC DNA]</scope>
    <source>
        <strain evidence="3">FDAARGOS_394</strain>
    </source>
</reference>
<gene>
    <name evidence="2" type="ORF">CRM82_01035</name>
</gene>
<dbReference type="STRING" id="1219032.GCA_001515545_03760"/>
<dbReference type="AlphaFoldDB" id="A0A2A7UPZ2"/>
<dbReference type="PANTHER" id="PTHR30438:SF2">
    <property type="entry name" value="MEMBRANE PROTEIN"/>
    <property type="match status" value="1"/>
</dbReference>
<dbReference type="EMBL" id="PDEA01000001">
    <property type="protein sequence ID" value="PEH87385.1"/>
    <property type="molecule type" value="Genomic_DNA"/>
</dbReference>
<name>A0A2A7UPZ2_COMTR</name>
<evidence type="ECO:0000313" key="3">
    <source>
        <dbReference type="Proteomes" id="UP000220246"/>
    </source>
</evidence>
<feature type="coiled-coil region" evidence="1">
    <location>
        <begin position="126"/>
        <end position="191"/>
    </location>
</feature>
<protein>
    <submittedName>
        <fullName evidence="2">Hemolysin D</fullName>
    </submittedName>
</protein>
<keyword evidence="1" id="KW-0175">Coiled coil</keyword>
<dbReference type="GO" id="GO:0055085">
    <property type="term" value="P:transmembrane transport"/>
    <property type="evidence" value="ECO:0007669"/>
    <property type="project" value="InterPro"/>
</dbReference>